<dbReference type="EMBL" id="SNSA01000006">
    <property type="protein sequence ID" value="TEU26544.1"/>
    <property type="molecule type" value="Genomic_DNA"/>
</dbReference>
<evidence type="ECO:0000313" key="1">
    <source>
        <dbReference type="EMBL" id="TEU26544.1"/>
    </source>
</evidence>
<reference evidence="1 2" key="1">
    <citation type="submission" date="2019-03" db="EMBL/GenBank/DDBJ databases">
        <title>Draft genome sequence of an environmental Acinetobacter seifertii from Brazil.</title>
        <authorList>
            <person name="Furlan J.P.R."/>
            <person name="Stehling E.G."/>
        </authorList>
    </citation>
    <scope>NUCLEOTIDE SEQUENCE [LARGE SCALE GENOMIC DNA]</scope>
    <source>
        <strain evidence="1 2">SAb133</strain>
    </source>
</reference>
<dbReference type="AlphaFoldDB" id="A0A2T5R2B8"/>
<evidence type="ECO:0000313" key="2">
    <source>
        <dbReference type="Proteomes" id="UP000297445"/>
    </source>
</evidence>
<gene>
    <name evidence="1" type="ORF">E2R16_12515</name>
</gene>
<comment type="caution">
    <text evidence="1">The sequence shown here is derived from an EMBL/GenBank/DDBJ whole genome shotgun (WGS) entry which is preliminary data.</text>
</comment>
<organism evidence="1 2">
    <name type="scientific">Acinetobacter seifertii</name>
    <dbReference type="NCBI Taxonomy" id="1530123"/>
    <lineage>
        <taxon>Bacteria</taxon>
        <taxon>Pseudomonadati</taxon>
        <taxon>Pseudomonadota</taxon>
        <taxon>Gammaproteobacteria</taxon>
        <taxon>Moraxellales</taxon>
        <taxon>Moraxellaceae</taxon>
        <taxon>Acinetobacter</taxon>
        <taxon>Acinetobacter calcoaceticus/baumannii complex</taxon>
    </lineage>
</organism>
<dbReference type="Proteomes" id="UP000297445">
    <property type="component" value="Unassembled WGS sequence"/>
</dbReference>
<proteinExistence type="predicted"/>
<accession>A0A2T5R2B8</accession>
<name>A0A2T5R2B8_9GAMM</name>
<sequence>MGHQISYENGTIFNLTLNDETDAVIKLESNEKGAYEYLHSIK</sequence>
<protein>
    <submittedName>
        <fullName evidence="1">Uncharacterized protein</fullName>
    </submittedName>
</protein>